<dbReference type="SUPFAM" id="SSF53098">
    <property type="entry name" value="Ribonuclease H-like"/>
    <property type="match status" value="1"/>
</dbReference>
<proteinExistence type="predicted"/>
<evidence type="ECO:0000256" key="4">
    <source>
        <dbReference type="ARBA" id="ARBA00022722"/>
    </source>
</evidence>
<dbReference type="Gene3D" id="3.10.10.10">
    <property type="entry name" value="HIV Type 1 Reverse Transcriptase, subunit A, domain 1"/>
    <property type="match status" value="1"/>
</dbReference>
<evidence type="ECO:0000256" key="3">
    <source>
        <dbReference type="ARBA" id="ARBA00022695"/>
    </source>
</evidence>
<evidence type="ECO:0000313" key="11">
    <source>
        <dbReference type="Proteomes" id="UP001652740"/>
    </source>
</evidence>
<organism evidence="11 12">
    <name type="scientific">Galleria mellonella</name>
    <name type="common">Greater wax moth</name>
    <dbReference type="NCBI Taxonomy" id="7137"/>
    <lineage>
        <taxon>Eukaryota</taxon>
        <taxon>Metazoa</taxon>
        <taxon>Ecdysozoa</taxon>
        <taxon>Arthropoda</taxon>
        <taxon>Hexapoda</taxon>
        <taxon>Insecta</taxon>
        <taxon>Pterygota</taxon>
        <taxon>Neoptera</taxon>
        <taxon>Endopterygota</taxon>
        <taxon>Lepidoptera</taxon>
        <taxon>Glossata</taxon>
        <taxon>Ditrysia</taxon>
        <taxon>Pyraloidea</taxon>
        <taxon>Pyralidae</taxon>
        <taxon>Galleriinae</taxon>
        <taxon>Galleria</taxon>
    </lineage>
</organism>
<keyword evidence="11" id="KW-1185">Reference proteome</keyword>
<dbReference type="InterPro" id="IPR012337">
    <property type="entry name" value="RNaseH-like_sf"/>
</dbReference>
<dbReference type="Gene3D" id="3.30.70.270">
    <property type="match status" value="2"/>
</dbReference>
<dbReference type="GeneID" id="128200652"/>
<dbReference type="SUPFAM" id="SSF50630">
    <property type="entry name" value="Acid proteases"/>
    <property type="match status" value="1"/>
</dbReference>
<dbReference type="InterPro" id="IPR001584">
    <property type="entry name" value="Integrase_cat-core"/>
</dbReference>
<dbReference type="InterPro" id="IPR043128">
    <property type="entry name" value="Rev_trsase/Diguanyl_cyclase"/>
</dbReference>
<dbReference type="PANTHER" id="PTHR37984">
    <property type="entry name" value="PROTEIN CBG26694"/>
    <property type="match status" value="1"/>
</dbReference>
<keyword evidence="5" id="KW-0378">Hydrolase</keyword>
<dbReference type="Proteomes" id="UP001652740">
    <property type="component" value="Unplaced"/>
</dbReference>
<dbReference type="InterPro" id="IPR041577">
    <property type="entry name" value="RT_RNaseH_2"/>
</dbReference>
<evidence type="ECO:0000259" key="10">
    <source>
        <dbReference type="PROSITE" id="PS50994"/>
    </source>
</evidence>
<dbReference type="InterPro" id="IPR036397">
    <property type="entry name" value="RNaseH_sf"/>
</dbReference>
<dbReference type="CDD" id="cd01647">
    <property type="entry name" value="RT_LTR"/>
    <property type="match status" value="1"/>
</dbReference>
<dbReference type="SUPFAM" id="SSF56672">
    <property type="entry name" value="DNA/RNA polymerases"/>
    <property type="match status" value="1"/>
</dbReference>
<evidence type="ECO:0000256" key="5">
    <source>
        <dbReference type="ARBA" id="ARBA00022759"/>
    </source>
</evidence>
<evidence type="ECO:0000256" key="6">
    <source>
        <dbReference type="ARBA" id="ARBA00023268"/>
    </source>
</evidence>
<feature type="compositionally biased region" description="Polar residues" evidence="8">
    <location>
        <begin position="1149"/>
        <end position="1159"/>
    </location>
</feature>
<accession>A0ABM3MH34</accession>
<dbReference type="InterPro" id="IPR041588">
    <property type="entry name" value="Integrase_H2C2"/>
</dbReference>
<reference evidence="12" key="1">
    <citation type="submission" date="2025-08" db="UniProtKB">
        <authorList>
            <consortium name="RefSeq"/>
        </authorList>
    </citation>
    <scope>IDENTIFICATION</scope>
    <source>
        <tissue evidence="12">Whole larvae</tissue>
    </source>
</reference>
<feature type="coiled-coil region" evidence="7">
    <location>
        <begin position="165"/>
        <end position="192"/>
    </location>
</feature>
<dbReference type="EC" id="2.7.7.49" evidence="1"/>
<sequence length="1208" mass="139316">MSLERFNFNTFDNNTEDWEYYIQRFEIELQLHGLDGRSPDCNNKRKQLLLSRVGSTAFKILVDYFRPSAVTSKTYDELVKVLHEYYGKKRYVLSERVSFATRYRNENETISQFILQLRSLAGYCEFGNTLEERIRDQLVIGINNVVWQQELIKEHPTNDSKLADVIATLNKLEQAEIQSQQLNNKLVEMLYDPGAVRSVIGKRLWETIGRPSLKTCKNLVAYTDVKIETLGVCDISVKAFNTVKVLSAYVTQHNDLPLFGLDWCLQFNLPMPPGARLCNIKEPTTKTKSDMNTKDSYEIDLILKDFETLFDGKLGTINCHSAKIHIPSNIRPKAFRPRPVPLALQEQVNEELKRLVREGVLEQIDTMATPIEWASPIVIAIKSNGNVRICADFKVTINQYVQVDDYPLPRFEEITSKLAGGQLFTKIDLKDAYLQLLVHPESRRYLTISTHKDYFQYKRLPFGISFAPAVFQRIMHQILSGLDGVVCYLDDILITAGTRQEHIKRVRTVLQRLQKAGIKSQISKCSWLQESVTFLGHKIDKNGLHPTSERVEAIKKMPTPTNVAELRSFLGSITYYGRFIDNLHVRCAPLYRHLKKNQKWEWTIEDTQITNDLKNTLTSNETLAHYDESKPIYVSSDASDKGVGAVLFHKIDNTMRPVAFASRTLSETERRYSTIDKEALGIVYSVTKFHQYLYGRKFTLLTDHKPLEPKENSPADVLSRLPLPNCDTTIEERIGLPKFSHLLHLRLSNIPVTKHELRKETRSDTNLNKIKQYLTNHWPEKKELSNDMHTYYEKREQMSFEDGIILWNGRLCIPKKLQSAMLEMLHDGHNGVNAMQSLARLHVYWPNIDKDIQNFLKRCTLCQASRSNTNAAPVYPWGVPPEPWYRLHIDFAGPFFGYMWLIVIDAYTKWLEIIPMKSTTSRSTISHLDTIFATFGVPKYIVTDNGPQFISDEFKTHCQNIGITHIRTTPYHPRTNGLAERAVRTFKERLLASDKSIDLHERLSRILQAYRNTTRRSTNRTPFEAMFGRPMRTTFDLLKPNIQDDLERMRLYKELRPTQKVVVPPTYKHGDKVWVNKPTGKGSDAGIIIKRNGPYSYEVQFSNGVRQRKHSDHLRPRLSSSQDGIPAYTHYQRITNREARLQHSGDCGRQSSPVPSTSRQHPEGSTPHDGIFVTNSASRNDEITPTDPRPQLPRRSLRQRKIPARYGF</sequence>
<evidence type="ECO:0000313" key="12">
    <source>
        <dbReference type="RefSeq" id="XP_052750706.1"/>
    </source>
</evidence>
<dbReference type="CDD" id="cd09274">
    <property type="entry name" value="RNase_HI_RT_Ty3"/>
    <property type="match status" value="1"/>
</dbReference>
<evidence type="ECO:0000256" key="8">
    <source>
        <dbReference type="SAM" id="MobiDB-lite"/>
    </source>
</evidence>
<dbReference type="Gene3D" id="1.10.340.70">
    <property type="match status" value="1"/>
</dbReference>
<feature type="region of interest" description="Disordered" evidence="8">
    <location>
        <begin position="1106"/>
        <end position="1127"/>
    </location>
</feature>
<protein>
    <recommendedName>
        <fullName evidence="1">RNA-directed DNA polymerase</fullName>
        <ecNumber evidence="1">2.7.7.49</ecNumber>
    </recommendedName>
</protein>
<dbReference type="PROSITE" id="PS50994">
    <property type="entry name" value="INTEGRASE"/>
    <property type="match status" value="1"/>
</dbReference>
<evidence type="ECO:0000256" key="7">
    <source>
        <dbReference type="SAM" id="Coils"/>
    </source>
</evidence>
<dbReference type="InterPro" id="IPR050951">
    <property type="entry name" value="Retrovirus_Pol_polyprotein"/>
</dbReference>
<gene>
    <name evidence="12" type="primary">LOC128200652</name>
</gene>
<dbReference type="Gene3D" id="3.30.420.10">
    <property type="entry name" value="Ribonuclease H-like superfamily/Ribonuclease H"/>
    <property type="match status" value="1"/>
</dbReference>
<feature type="compositionally biased region" description="Basic residues" evidence="8">
    <location>
        <begin position="1195"/>
        <end position="1208"/>
    </location>
</feature>
<keyword evidence="7" id="KW-0175">Coiled coil</keyword>
<evidence type="ECO:0000256" key="2">
    <source>
        <dbReference type="ARBA" id="ARBA00022679"/>
    </source>
</evidence>
<dbReference type="InterPro" id="IPR021109">
    <property type="entry name" value="Peptidase_aspartic_dom_sf"/>
</dbReference>
<keyword evidence="5" id="KW-0255">Endonuclease</keyword>
<keyword evidence="3" id="KW-0548">Nucleotidyltransferase</keyword>
<dbReference type="PROSITE" id="PS50878">
    <property type="entry name" value="RT_POL"/>
    <property type="match status" value="1"/>
</dbReference>
<name>A0ABM3MH34_GALME</name>
<dbReference type="RefSeq" id="XP_052750706.1">
    <property type="nucleotide sequence ID" value="XM_052894746.1"/>
</dbReference>
<dbReference type="Pfam" id="PF17919">
    <property type="entry name" value="RT_RNaseH_2"/>
    <property type="match status" value="1"/>
</dbReference>
<evidence type="ECO:0000256" key="1">
    <source>
        <dbReference type="ARBA" id="ARBA00012493"/>
    </source>
</evidence>
<dbReference type="Pfam" id="PF00078">
    <property type="entry name" value="RVT_1"/>
    <property type="match status" value="1"/>
</dbReference>
<dbReference type="Pfam" id="PF00665">
    <property type="entry name" value="rve"/>
    <property type="match status" value="1"/>
</dbReference>
<feature type="domain" description="Reverse transcriptase" evidence="9">
    <location>
        <begin position="361"/>
        <end position="539"/>
    </location>
</feature>
<dbReference type="InterPro" id="IPR043502">
    <property type="entry name" value="DNA/RNA_pol_sf"/>
</dbReference>
<keyword evidence="4" id="KW-0540">Nuclease</keyword>
<evidence type="ECO:0000259" key="9">
    <source>
        <dbReference type="PROSITE" id="PS50878"/>
    </source>
</evidence>
<feature type="domain" description="Integrase catalytic" evidence="10">
    <location>
        <begin position="879"/>
        <end position="1030"/>
    </location>
</feature>
<dbReference type="InterPro" id="IPR000477">
    <property type="entry name" value="RT_dom"/>
</dbReference>
<keyword evidence="6" id="KW-0511">Multifunctional enzyme</keyword>
<dbReference type="PANTHER" id="PTHR37984:SF5">
    <property type="entry name" value="PROTEIN NYNRIN-LIKE"/>
    <property type="match status" value="1"/>
</dbReference>
<keyword evidence="2" id="KW-0808">Transferase</keyword>
<dbReference type="Pfam" id="PF17921">
    <property type="entry name" value="Integrase_H2C2"/>
    <property type="match status" value="1"/>
</dbReference>
<feature type="region of interest" description="Disordered" evidence="8">
    <location>
        <begin position="1142"/>
        <end position="1208"/>
    </location>
</feature>